<dbReference type="GO" id="GO:0007269">
    <property type="term" value="P:neurotransmitter secretion"/>
    <property type="evidence" value="ECO:0007669"/>
    <property type="project" value="InterPro"/>
</dbReference>
<gene>
    <name evidence="7" type="primary">similar to Synapsin</name>
    <name evidence="7" type="ORF">CLUMA_CG005415</name>
</gene>
<keyword evidence="3" id="KW-0770">Synapse</keyword>
<protein>
    <submittedName>
        <fullName evidence="7">CLUMA_CG005415, isoform B</fullName>
    </submittedName>
</protein>
<evidence type="ECO:0000256" key="3">
    <source>
        <dbReference type="ARBA" id="ARBA00023018"/>
    </source>
</evidence>
<dbReference type="PANTHER" id="PTHR10841">
    <property type="entry name" value="SYNAPSIN"/>
    <property type="match status" value="1"/>
</dbReference>
<organism evidence="7 8">
    <name type="scientific">Clunio marinus</name>
    <dbReference type="NCBI Taxonomy" id="568069"/>
    <lineage>
        <taxon>Eukaryota</taxon>
        <taxon>Metazoa</taxon>
        <taxon>Ecdysozoa</taxon>
        <taxon>Arthropoda</taxon>
        <taxon>Hexapoda</taxon>
        <taxon>Insecta</taxon>
        <taxon>Pterygota</taxon>
        <taxon>Neoptera</taxon>
        <taxon>Endopterygota</taxon>
        <taxon>Diptera</taxon>
        <taxon>Nematocera</taxon>
        <taxon>Chironomoidea</taxon>
        <taxon>Chironomidae</taxon>
        <taxon>Clunio</taxon>
    </lineage>
</organism>
<feature type="compositionally biased region" description="Low complexity" evidence="5">
    <location>
        <begin position="350"/>
        <end position="368"/>
    </location>
</feature>
<feature type="compositionally biased region" description="Basic and acidic residues" evidence="5">
    <location>
        <begin position="254"/>
        <end position="263"/>
    </location>
</feature>
<feature type="compositionally biased region" description="Polar residues" evidence="5">
    <location>
        <begin position="403"/>
        <end position="414"/>
    </location>
</feature>
<feature type="compositionally biased region" description="Polar residues" evidence="5">
    <location>
        <begin position="268"/>
        <end position="278"/>
    </location>
</feature>
<dbReference type="SUPFAM" id="SSF56059">
    <property type="entry name" value="Glutathione synthetase ATP-binding domain-like"/>
    <property type="match status" value="1"/>
</dbReference>
<dbReference type="Pfam" id="PF02750">
    <property type="entry name" value="Synapsin_C"/>
    <property type="match status" value="1"/>
</dbReference>
<dbReference type="PRINTS" id="PR01368">
    <property type="entry name" value="SYNAPSIN"/>
</dbReference>
<evidence type="ECO:0000256" key="1">
    <source>
        <dbReference type="ARBA" id="ARBA00008243"/>
    </source>
</evidence>
<evidence type="ECO:0000256" key="5">
    <source>
        <dbReference type="SAM" id="MobiDB-lite"/>
    </source>
</evidence>
<keyword evidence="8" id="KW-1185">Reference proteome</keyword>
<feature type="compositionally biased region" description="Low complexity" evidence="5">
    <location>
        <begin position="234"/>
        <end position="253"/>
    </location>
</feature>
<evidence type="ECO:0000313" key="7">
    <source>
        <dbReference type="EMBL" id="CRK91783.1"/>
    </source>
</evidence>
<feature type="compositionally biased region" description="Basic and acidic residues" evidence="5">
    <location>
        <begin position="312"/>
        <end position="322"/>
    </location>
</feature>
<feature type="compositionally biased region" description="Polar residues" evidence="5">
    <location>
        <begin position="98"/>
        <end position="114"/>
    </location>
</feature>
<dbReference type="PANTHER" id="PTHR10841:SF17">
    <property type="entry name" value="SYNAPSIN"/>
    <property type="match status" value="1"/>
</dbReference>
<evidence type="ECO:0000313" key="8">
    <source>
        <dbReference type="Proteomes" id="UP000183832"/>
    </source>
</evidence>
<comment type="subcellular location">
    <subcellularLocation>
        <location evidence="4">Synapse</location>
    </subcellularLocation>
</comment>
<comment type="similarity">
    <text evidence="1">Belongs to the synapsin family.</text>
</comment>
<dbReference type="EMBL" id="CVRI01000021">
    <property type="protein sequence ID" value="CRK91783.1"/>
    <property type="molecule type" value="Genomic_DNA"/>
</dbReference>
<keyword evidence="2" id="KW-0597">Phosphoprotein</keyword>
<feature type="compositionally biased region" description="Basic and acidic residues" evidence="5">
    <location>
        <begin position="210"/>
        <end position="221"/>
    </location>
</feature>
<feature type="region of interest" description="Disordered" evidence="5">
    <location>
        <begin position="91"/>
        <end position="322"/>
    </location>
</feature>
<dbReference type="Gene3D" id="3.30.470.20">
    <property type="entry name" value="ATP-grasp fold, B domain"/>
    <property type="match status" value="1"/>
</dbReference>
<dbReference type="GO" id="GO:0030672">
    <property type="term" value="C:synaptic vesicle membrane"/>
    <property type="evidence" value="ECO:0007669"/>
    <property type="project" value="TreeGrafter"/>
</dbReference>
<dbReference type="InterPro" id="IPR020898">
    <property type="entry name" value="Synapsin_ATP-bd_dom"/>
</dbReference>
<evidence type="ECO:0000256" key="4">
    <source>
        <dbReference type="ARBA" id="ARBA00034103"/>
    </source>
</evidence>
<sequence>MRKSMTGNWKTNQGSAMLEQLPITEKYKNWIDEVSELFGGLEICALTVIVGKDGKEYILKASDCTFPLIGDSQEEDRRSIVDIVSTRMQNVCRPPLPKSQSRPMVNSRTGSPTEENPPMSAGLRSISGSFSQPAGAPPPIPERQTPGVGSIARHGSLSGGSADVSDTTNMSSVGRRDSQASQSSQSGSIRAQPSPARPQQQSYRPPPVISHERINPFDKNKTPSYDNKASGIYSSLSSNKSASTASTTSTTAVTDEKSLKEIKPSPPVASTFTSSSGFDYSYKPPPLPTYSSNDIVERQDSKPKQMPLSSEKSVEKTETRNKFERKLSDADIIFGSKPEPYTSSFKYETYSRNRSNSSFTSTSTDSDYVYGKREIARDNPFQKSLSVSSDKDGDFSHDPSVLESRNYQGINNDAFSDFDSPKTSASGKKSWSNNDDDDDYDLK</sequence>
<accession>A0A1J1HUN6</accession>
<dbReference type="STRING" id="568069.A0A1J1HUN6"/>
<name>A0A1J1HUN6_9DIPT</name>
<feature type="domain" description="Synapsin ATP-binding" evidence="6">
    <location>
        <begin position="1"/>
        <end position="89"/>
    </location>
</feature>
<feature type="region of interest" description="Disordered" evidence="5">
    <location>
        <begin position="334"/>
        <end position="443"/>
    </location>
</feature>
<feature type="compositionally biased region" description="Acidic residues" evidence="5">
    <location>
        <begin position="434"/>
        <end position="443"/>
    </location>
</feature>
<dbReference type="OrthoDB" id="10249572at2759"/>
<dbReference type="AlphaFoldDB" id="A0A1J1HUN6"/>
<evidence type="ECO:0000256" key="2">
    <source>
        <dbReference type="ARBA" id="ARBA00022553"/>
    </source>
</evidence>
<dbReference type="Proteomes" id="UP000183832">
    <property type="component" value="Unassembled WGS sequence"/>
</dbReference>
<feature type="compositionally biased region" description="Low complexity" evidence="5">
    <location>
        <begin position="179"/>
        <end position="203"/>
    </location>
</feature>
<reference evidence="7 8" key="1">
    <citation type="submission" date="2015-04" db="EMBL/GenBank/DDBJ databases">
        <authorList>
            <person name="Syromyatnikov M.Y."/>
            <person name="Popov V.N."/>
        </authorList>
    </citation>
    <scope>NUCLEOTIDE SEQUENCE [LARGE SCALE GENOMIC DNA]</scope>
</reference>
<dbReference type="InterPro" id="IPR001359">
    <property type="entry name" value="Synapsin"/>
</dbReference>
<feature type="compositionally biased region" description="Polar residues" evidence="5">
    <location>
        <begin position="421"/>
        <end position="433"/>
    </location>
</feature>
<evidence type="ECO:0000259" key="6">
    <source>
        <dbReference type="Pfam" id="PF02750"/>
    </source>
</evidence>
<proteinExistence type="inferred from homology"/>